<dbReference type="RefSeq" id="WP_343759782.1">
    <property type="nucleotide sequence ID" value="NZ_BAAACG010000006.1"/>
</dbReference>
<dbReference type="PANTHER" id="PTHR46017:SF2">
    <property type="entry name" value="MANNOSYLGLYCERATE HYDROLASE"/>
    <property type="match status" value="1"/>
</dbReference>
<proteinExistence type="inferred from homology"/>
<dbReference type="SUPFAM" id="SSF74650">
    <property type="entry name" value="Galactose mutarotase-like"/>
    <property type="match status" value="1"/>
</dbReference>
<dbReference type="Gene3D" id="3.20.110.10">
    <property type="entry name" value="Glycoside hydrolase 38, N terminal domain"/>
    <property type="match status" value="1"/>
</dbReference>
<dbReference type="InterPro" id="IPR000602">
    <property type="entry name" value="Glyco_hydro_38_N"/>
</dbReference>
<dbReference type="SUPFAM" id="SSF88713">
    <property type="entry name" value="Glycoside hydrolase/deacetylase"/>
    <property type="match status" value="1"/>
</dbReference>
<comment type="similarity">
    <text evidence="1">Belongs to the glycosyl hydrolase 38 family.</text>
</comment>
<sequence length="882" mass="102344">MVKKKVYIVPHSHWDREWYFTIEDSNVLLSENIPYLMDVLEKDNEFKSYVFDGQLSVVEEFLKVCPEEKERLKNHIKEGRIIVGPWYTQTDSLLVNKESIIRNLLYGTRIGEEIGNTMKVGYLPDIFGQNMYLPSIFKEFKIDYTIFQRGVYTDSLKNDLNFIWESPDGSITKANNMFLGYGPGKFLASDDEYIKDKLIPMLKKLSGLNKSTNNILLPSGGDQVLVNKKLPKIVKELNEKIDDYEFVLSDYESFIEETWKDNNFENKISGDLIACEKSRIHSTIRSQRYDIKRLNTLVENKILYILEPLAVIGKVNGLKYPQKWIDIMWKLMFDVHAHDSIGGCNSDDTNKDIINRLTKVERILDGLINLIKKKITCAVEEKLGKENILVVFNLKPNNKGQNFESVIFTKKNIFQIATLKGDKVQFDVIDQKYLSGGKKVVVTSEGEKEIELEGYYRTKINFDLDSIPSFGYTTLEIKEKETEINSLKVCEDKFIDNKKYKISFENGKIKLHNKEDNRIINDLIAFEDAGDAGDSYDFSPLKGDIPILSKESLVISIEKGNKVQKMIVKNEINLPSDLKDREINKKTDIFEIITYIELRENENFVRVKHDICNNIKDHRVRVLFNTSMNELKHSYSDEGFSVIKRDNLNIHMKKWREKGFKEAPVSIYPLENFVALTDEKTTFSVMTKGIKEYEVLSEKTLALTLFRGVGVLGKDNLQWRPGRASGINNKVVYTPDAEMIKDLTFEYAIYFKQENLSPCNLFKVTENYLEHYETYQRQKLNTFEERLERFEIPLDCKCIEENYSMFSIDNESVFVSSIKDSWQKDGVIVRVFNPQDKEESFSIKSEKFKDIVLCNLYEDEKEVSKGNVSIGAKGYVTLKLKY</sequence>
<dbReference type="Pfam" id="PF07748">
    <property type="entry name" value="Glyco_hydro_38C"/>
    <property type="match status" value="1"/>
</dbReference>
<accession>A0ABN1JDG1</accession>
<dbReference type="InterPro" id="IPR037094">
    <property type="entry name" value="Glyco_hydro_38_cen_sf"/>
</dbReference>
<keyword evidence="2" id="KW-0479">Metal-binding</keyword>
<dbReference type="SUPFAM" id="SSF88688">
    <property type="entry name" value="Families 57/38 glycoside transferase middle domain"/>
    <property type="match status" value="1"/>
</dbReference>
<dbReference type="InterPro" id="IPR028995">
    <property type="entry name" value="Glyco_hydro_57/38_cen_sf"/>
</dbReference>
<dbReference type="Pfam" id="PF17677">
    <property type="entry name" value="Glyco_hydro38C2"/>
    <property type="match status" value="1"/>
</dbReference>
<evidence type="ECO:0000313" key="7">
    <source>
        <dbReference type="Proteomes" id="UP001501510"/>
    </source>
</evidence>
<dbReference type="Pfam" id="PF01074">
    <property type="entry name" value="Glyco_hydro_38N"/>
    <property type="match status" value="1"/>
</dbReference>
<dbReference type="InterPro" id="IPR027291">
    <property type="entry name" value="Glyco_hydro_38_N_sf"/>
</dbReference>
<dbReference type="InterPro" id="IPR015341">
    <property type="entry name" value="Glyco_hydro_38_cen"/>
</dbReference>
<feature type="domain" description="Glycoside hydrolase family 38 central" evidence="5">
    <location>
        <begin position="287"/>
        <end position="357"/>
    </location>
</feature>
<dbReference type="InterPro" id="IPR011013">
    <property type="entry name" value="Gal_mutarotase_sf_dom"/>
</dbReference>
<dbReference type="Proteomes" id="UP001501510">
    <property type="component" value="Unassembled WGS sequence"/>
</dbReference>
<keyword evidence="4" id="KW-0326">Glycosidase</keyword>
<dbReference type="InterPro" id="IPR011330">
    <property type="entry name" value="Glyco_hydro/deAcase_b/a-brl"/>
</dbReference>
<dbReference type="EMBL" id="BAAACG010000006">
    <property type="protein sequence ID" value="GAA0736545.1"/>
    <property type="molecule type" value="Genomic_DNA"/>
</dbReference>
<evidence type="ECO:0000256" key="2">
    <source>
        <dbReference type="ARBA" id="ARBA00022723"/>
    </source>
</evidence>
<comment type="caution">
    <text evidence="6">The sequence shown here is derived from an EMBL/GenBank/DDBJ whole genome shotgun (WGS) entry which is preliminary data.</text>
</comment>
<reference evidence="6 7" key="1">
    <citation type="journal article" date="2019" name="Int. J. Syst. Evol. Microbiol.">
        <title>The Global Catalogue of Microorganisms (GCM) 10K type strain sequencing project: providing services to taxonomists for standard genome sequencing and annotation.</title>
        <authorList>
            <consortium name="The Broad Institute Genomics Platform"/>
            <consortium name="The Broad Institute Genome Sequencing Center for Infectious Disease"/>
            <person name="Wu L."/>
            <person name="Ma J."/>
        </authorList>
    </citation>
    <scope>NUCLEOTIDE SEQUENCE [LARGE SCALE GENOMIC DNA]</scope>
    <source>
        <strain evidence="6 7">JCM 1407</strain>
    </source>
</reference>
<dbReference type="InterPro" id="IPR041147">
    <property type="entry name" value="GH38_C"/>
</dbReference>
<evidence type="ECO:0000313" key="6">
    <source>
        <dbReference type="EMBL" id="GAA0736545.1"/>
    </source>
</evidence>
<evidence type="ECO:0000256" key="1">
    <source>
        <dbReference type="ARBA" id="ARBA00009792"/>
    </source>
</evidence>
<gene>
    <name evidence="6" type="ORF">GCM10008906_11670</name>
</gene>
<organism evidence="6 7">
    <name type="scientific">Clostridium oceanicum</name>
    <dbReference type="NCBI Taxonomy" id="1543"/>
    <lineage>
        <taxon>Bacteria</taxon>
        <taxon>Bacillati</taxon>
        <taxon>Bacillota</taxon>
        <taxon>Clostridia</taxon>
        <taxon>Eubacteriales</taxon>
        <taxon>Clostridiaceae</taxon>
        <taxon>Clostridium</taxon>
    </lineage>
</organism>
<evidence type="ECO:0000256" key="4">
    <source>
        <dbReference type="ARBA" id="ARBA00023295"/>
    </source>
</evidence>
<keyword evidence="3 6" id="KW-0378">Hydrolase</keyword>
<dbReference type="Gene3D" id="1.20.1270.50">
    <property type="entry name" value="Glycoside hydrolase family 38, central domain"/>
    <property type="match status" value="1"/>
</dbReference>
<dbReference type="CDD" id="cd10815">
    <property type="entry name" value="GH38N_AMII_EcMngB_like"/>
    <property type="match status" value="1"/>
</dbReference>
<dbReference type="InterPro" id="IPR011682">
    <property type="entry name" value="Glyco_hydro_38_C"/>
</dbReference>
<dbReference type="Gene3D" id="2.70.98.30">
    <property type="entry name" value="Golgi alpha-mannosidase II, domain 4"/>
    <property type="match status" value="1"/>
</dbReference>
<dbReference type="GO" id="GO:0016787">
    <property type="term" value="F:hydrolase activity"/>
    <property type="evidence" value="ECO:0007669"/>
    <property type="project" value="UniProtKB-KW"/>
</dbReference>
<dbReference type="PANTHER" id="PTHR46017">
    <property type="entry name" value="ALPHA-MANNOSIDASE 2C1"/>
    <property type="match status" value="1"/>
</dbReference>
<evidence type="ECO:0000256" key="3">
    <source>
        <dbReference type="ARBA" id="ARBA00022801"/>
    </source>
</evidence>
<dbReference type="SMART" id="SM00872">
    <property type="entry name" value="Alpha-mann_mid"/>
    <property type="match status" value="1"/>
</dbReference>
<name>A0ABN1JDG1_9CLOT</name>
<keyword evidence="7" id="KW-1185">Reference proteome</keyword>
<protein>
    <submittedName>
        <fullName evidence="6">Glycoside hydrolase family 38 C-terminal domain-containing protein</fullName>
    </submittedName>
</protein>
<dbReference type="Gene3D" id="2.60.40.2220">
    <property type="match status" value="1"/>
</dbReference>
<evidence type="ECO:0000259" key="5">
    <source>
        <dbReference type="SMART" id="SM00872"/>
    </source>
</evidence>